<protein>
    <submittedName>
        <fullName evidence="2">Uncharacterized protein</fullName>
    </submittedName>
</protein>
<evidence type="ECO:0000313" key="3">
    <source>
        <dbReference type="Proteomes" id="UP000215914"/>
    </source>
</evidence>
<keyword evidence="3" id="KW-1185">Reference proteome</keyword>
<gene>
    <name evidence="2" type="ORF">HanXRQr2_Chr17g0788431</name>
</gene>
<dbReference type="EMBL" id="MNCJ02000332">
    <property type="protein sequence ID" value="KAF5754188.1"/>
    <property type="molecule type" value="Genomic_DNA"/>
</dbReference>
<keyword evidence="1" id="KW-0812">Transmembrane</keyword>
<keyword evidence="1" id="KW-1133">Transmembrane helix</keyword>
<evidence type="ECO:0000256" key="1">
    <source>
        <dbReference type="SAM" id="Phobius"/>
    </source>
</evidence>
<dbReference type="Gramene" id="mRNA:HanXRQr2_Chr17g0788431">
    <property type="protein sequence ID" value="mRNA:HanXRQr2_Chr17g0788431"/>
    <property type="gene ID" value="HanXRQr2_Chr17g0788431"/>
</dbReference>
<organism evidence="2 3">
    <name type="scientific">Helianthus annuus</name>
    <name type="common">Common sunflower</name>
    <dbReference type="NCBI Taxonomy" id="4232"/>
    <lineage>
        <taxon>Eukaryota</taxon>
        <taxon>Viridiplantae</taxon>
        <taxon>Streptophyta</taxon>
        <taxon>Embryophyta</taxon>
        <taxon>Tracheophyta</taxon>
        <taxon>Spermatophyta</taxon>
        <taxon>Magnoliopsida</taxon>
        <taxon>eudicotyledons</taxon>
        <taxon>Gunneridae</taxon>
        <taxon>Pentapetalae</taxon>
        <taxon>asterids</taxon>
        <taxon>campanulids</taxon>
        <taxon>Asterales</taxon>
        <taxon>Asteraceae</taxon>
        <taxon>Asteroideae</taxon>
        <taxon>Heliantheae alliance</taxon>
        <taxon>Heliantheae</taxon>
        <taxon>Helianthus</taxon>
    </lineage>
</organism>
<feature type="transmembrane region" description="Helical" evidence="1">
    <location>
        <begin position="44"/>
        <end position="63"/>
    </location>
</feature>
<reference evidence="2" key="2">
    <citation type="submission" date="2020-06" db="EMBL/GenBank/DDBJ databases">
        <title>Helianthus annuus Genome sequencing and assembly Release 2.</title>
        <authorList>
            <person name="Gouzy J."/>
            <person name="Langlade N."/>
            <person name="Munos S."/>
        </authorList>
    </citation>
    <scope>NUCLEOTIDE SEQUENCE</scope>
    <source>
        <tissue evidence="2">Leaves</tissue>
    </source>
</reference>
<dbReference type="Proteomes" id="UP000215914">
    <property type="component" value="Unassembled WGS sequence"/>
</dbReference>
<comment type="caution">
    <text evidence="2">The sequence shown here is derived from an EMBL/GenBank/DDBJ whole genome shotgun (WGS) entry which is preliminary data.</text>
</comment>
<proteinExistence type="predicted"/>
<evidence type="ECO:0000313" key="2">
    <source>
        <dbReference type="EMBL" id="KAF5754188.1"/>
    </source>
</evidence>
<dbReference type="AlphaFoldDB" id="A0A9K3DGE2"/>
<keyword evidence="1" id="KW-0472">Membrane</keyword>
<sequence>MESRYSSSFSIIQIKKLNILDPDRTLFPLSTNRSSNRSYNCSHLLILLQSTGFRFVILIPSSITCSLPLIRTYVNLILIFVFIINVRFFSMNQSSKPCAPVVCSPVSHGLSNFWCEVEEVIAEIHASGGFAMVLGNSPPHSGSLPPFVTLCTHM</sequence>
<feature type="transmembrane region" description="Helical" evidence="1">
    <location>
        <begin position="69"/>
        <end position="89"/>
    </location>
</feature>
<name>A0A9K3DGE2_HELAN</name>
<accession>A0A9K3DGE2</accession>
<reference evidence="2" key="1">
    <citation type="journal article" date="2017" name="Nature">
        <title>The sunflower genome provides insights into oil metabolism, flowering and Asterid evolution.</title>
        <authorList>
            <person name="Badouin H."/>
            <person name="Gouzy J."/>
            <person name="Grassa C.J."/>
            <person name="Murat F."/>
            <person name="Staton S.E."/>
            <person name="Cottret L."/>
            <person name="Lelandais-Briere C."/>
            <person name="Owens G.L."/>
            <person name="Carrere S."/>
            <person name="Mayjonade B."/>
            <person name="Legrand L."/>
            <person name="Gill N."/>
            <person name="Kane N.C."/>
            <person name="Bowers J.E."/>
            <person name="Hubner S."/>
            <person name="Bellec A."/>
            <person name="Berard A."/>
            <person name="Berges H."/>
            <person name="Blanchet N."/>
            <person name="Boniface M.C."/>
            <person name="Brunel D."/>
            <person name="Catrice O."/>
            <person name="Chaidir N."/>
            <person name="Claudel C."/>
            <person name="Donnadieu C."/>
            <person name="Faraut T."/>
            <person name="Fievet G."/>
            <person name="Helmstetter N."/>
            <person name="King M."/>
            <person name="Knapp S.J."/>
            <person name="Lai Z."/>
            <person name="Le Paslier M.C."/>
            <person name="Lippi Y."/>
            <person name="Lorenzon L."/>
            <person name="Mandel J.R."/>
            <person name="Marage G."/>
            <person name="Marchand G."/>
            <person name="Marquand E."/>
            <person name="Bret-Mestries E."/>
            <person name="Morien E."/>
            <person name="Nambeesan S."/>
            <person name="Nguyen T."/>
            <person name="Pegot-Espagnet P."/>
            <person name="Pouilly N."/>
            <person name="Raftis F."/>
            <person name="Sallet E."/>
            <person name="Schiex T."/>
            <person name="Thomas J."/>
            <person name="Vandecasteele C."/>
            <person name="Vares D."/>
            <person name="Vear F."/>
            <person name="Vautrin S."/>
            <person name="Crespi M."/>
            <person name="Mangin B."/>
            <person name="Burke J.M."/>
            <person name="Salse J."/>
            <person name="Munos S."/>
            <person name="Vincourt P."/>
            <person name="Rieseberg L.H."/>
            <person name="Langlade N.B."/>
        </authorList>
    </citation>
    <scope>NUCLEOTIDE SEQUENCE</scope>
    <source>
        <tissue evidence="2">Leaves</tissue>
    </source>
</reference>